<evidence type="ECO:0000313" key="4">
    <source>
        <dbReference type="Proteomes" id="UP000015453"/>
    </source>
</evidence>
<organism evidence="3 4">
    <name type="scientific">Genlisea aurea</name>
    <dbReference type="NCBI Taxonomy" id="192259"/>
    <lineage>
        <taxon>Eukaryota</taxon>
        <taxon>Viridiplantae</taxon>
        <taxon>Streptophyta</taxon>
        <taxon>Embryophyta</taxon>
        <taxon>Tracheophyta</taxon>
        <taxon>Spermatophyta</taxon>
        <taxon>Magnoliopsida</taxon>
        <taxon>eudicotyledons</taxon>
        <taxon>Gunneridae</taxon>
        <taxon>Pentapetalae</taxon>
        <taxon>asterids</taxon>
        <taxon>lamiids</taxon>
        <taxon>Lamiales</taxon>
        <taxon>Lentibulariaceae</taxon>
        <taxon>Genlisea</taxon>
    </lineage>
</organism>
<dbReference type="InterPro" id="IPR032675">
    <property type="entry name" value="LRR_dom_sf"/>
</dbReference>
<protein>
    <submittedName>
        <fullName evidence="3">Coronatine-insensitive 1</fullName>
    </submittedName>
</protein>
<dbReference type="Proteomes" id="UP000015453">
    <property type="component" value="Unassembled WGS sequence"/>
</dbReference>
<dbReference type="InterPro" id="IPR041101">
    <property type="entry name" value="Transp_inhibit"/>
</dbReference>
<dbReference type="InterPro" id="IPR006553">
    <property type="entry name" value="Leu-rich_rpt_Cys-con_subtyp"/>
</dbReference>
<accession>S8D1K8</accession>
<dbReference type="Pfam" id="PF18511">
    <property type="entry name" value="F-box_5"/>
    <property type="match status" value="1"/>
</dbReference>
<dbReference type="GO" id="GO:0031146">
    <property type="term" value="P:SCF-dependent proteasomal ubiquitin-dependent protein catabolic process"/>
    <property type="evidence" value="ECO:0007669"/>
    <property type="project" value="TreeGrafter"/>
</dbReference>
<dbReference type="FunFam" id="3.80.10.10:FF:000124">
    <property type="entry name" value="Coronatine-insensitive protein 1"/>
    <property type="match status" value="1"/>
</dbReference>
<comment type="caution">
    <text evidence="3">The sequence shown here is derived from an EMBL/GenBank/DDBJ whole genome shotgun (WGS) entry which is preliminary data.</text>
</comment>
<dbReference type="PANTHER" id="PTHR16134">
    <property type="entry name" value="F-BOX/TPR REPEAT PROTEIN POF3"/>
    <property type="match status" value="1"/>
</dbReference>
<dbReference type="PANTHER" id="PTHR16134:SF43">
    <property type="entry name" value="CORONATINE-INSENSITIVE PROTEIN 1"/>
    <property type="match status" value="1"/>
</dbReference>
<dbReference type="SUPFAM" id="SSF52047">
    <property type="entry name" value="RNI-like"/>
    <property type="match status" value="1"/>
</dbReference>
<dbReference type="Pfam" id="PF18791">
    <property type="entry name" value="Transp_inhibit"/>
    <property type="match status" value="1"/>
</dbReference>
<dbReference type="EMBL" id="AUSU01001341">
    <property type="protein sequence ID" value="EPS71226.1"/>
    <property type="molecule type" value="Genomic_DNA"/>
</dbReference>
<dbReference type="InterPro" id="IPR041567">
    <property type="entry name" value="COI1_F-box"/>
</dbReference>
<gene>
    <name evidence="3" type="ORF">M569_03531</name>
</gene>
<dbReference type="Gene3D" id="3.80.10.10">
    <property type="entry name" value="Ribonuclease Inhibitor"/>
    <property type="match status" value="1"/>
</dbReference>
<name>S8D1K8_9LAMI</name>
<sequence>MDEVDWRRRRANFRGGGGDRSPVEGLSSSGGDGYDTLWLWESVIPLLEEARDREAVSTVCKSWYEIDRLTRKHVTMALCYTATPEMLSSRFPNLESLKLKGKPRAAMFNLIPEDWGGYVTPWLQEIARSYRRMKALHFRRMIVTDSDLELLASSNGKILQVLKLDKCSGFSTDGLRHIARSCRNLRSLILEESAIVENDGEWLHELAENNTVLENLNFYMTEFVKIDPRDLDLIARRCPSLVSVKIHDCDLRDLIGFFRSAASLEEFGGGSFSEPLLLYNPGEEEPPPPHNAQLERYASVVFPPKLCRLGLTYLGNDEMPIVYPIAAKLKKLDLFYALLDTESHCRLLQRCPNLEVLEVRNVIGDRGLENLGQFCKKIKRLRIERAADENDMEDVEGIVTQRGLVAVAKGCPLLEYFAVYVSDITNESLACIGRHCKSLDDFRLVLLDREEKITDLPLDEGVRSLLMNCRKLERFALYLRPGGLTDVGLGYVGRYSPKVKWMLLGYVGESDRGLMEFSKGCPSLQKLEMRGCCFSEGALAAAAMELKSMRYLWVQGYRRAKEGGGRGLSAMVRPYWNIELIPAKWERVDGGGLVEHPAHILAYYSLAGRRTDFPPTVRPFEII</sequence>
<dbReference type="SMART" id="SM00367">
    <property type="entry name" value="LRR_CC"/>
    <property type="match status" value="4"/>
</dbReference>
<feature type="domain" description="COI1 F-box" evidence="1">
    <location>
        <begin position="40"/>
        <end position="73"/>
    </location>
</feature>
<dbReference type="Gene3D" id="1.20.1280.50">
    <property type="match status" value="1"/>
</dbReference>
<dbReference type="OrthoDB" id="550575at2759"/>
<evidence type="ECO:0000259" key="2">
    <source>
        <dbReference type="Pfam" id="PF18791"/>
    </source>
</evidence>
<dbReference type="AlphaFoldDB" id="S8D1K8"/>
<proteinExistence type="predicted"/>
<feature type="domain" description="Transport inhibitor response 1" evidence="2">
    <location>
        <begin position="92"/>
        <end position="138"/>
    </location>
</feature>
<keyword evidence="4" id="KW-1185">Reference proteome</keyword>
<dbReference type="GO" id="GO:0019005">
    <property type="term" value="C:SCF ubiquitin ligase complex"/>
    <property type="evidence" value="ECO:0007669"/>
    <property type="project" value="TreeGrafter"/>
</dbReference>
<evidence type="ECO:0000259" key="1">
    <source>
        <dbReference type="Pfam" id="PF18511"/>
    </source>
</evidence>
<reference evidence="3 4" key="1">
    <citation type="journal article" date="2013" name="BMC Genomics">
        <title>The miniature genome of a carnivorous plant Genlisea aurea contains a low number of genes and short non-coding sequences.</title>
        <authorList>
            <person name="Leushkin E.V."/>
            <person name="Sutormin R.A."/>
            <person name="Nabieva E.R."/>
            <person name="Penin A.A."/>
            <person name="Kondrashov A.S."/>
            <person name="Logacheva M.D."/>
        </authorList>
    </citation>
    <scope>NUCLEOTIDE SEQUENCE [LARGE SCALE GENOMIC DNA]</scope>
</reference>
<evidence type="ECO:0000313" key="3">
    <source>
        <dbReference type="EMBL" id="EPS71226.1"/>
    </source>
</evidence>